<dbReference type="Pfam" id="PF07730">
    <property type="entry name" value="HisKA_3"/>
    <property type="match status" value="1"/>
</dbReference>
<keyword evidence="7" id="KW-0067">ATP-binding</keyword>
<dbReference type="Pfam" id="PF23539">
    <property type="entry name" value="DUF7134"/>
    <property type="match status" value="1"/>
</dbReference>
<dbReference type="Gene3D" id="3.30.565.10">
    <property type="entry name" value="Histidine kinase-like ATPase, C-terminal domain"/>
    <property type="match status" value="1"/>
</dbReference>
<feature type="transmembrane region" description="Helical" evidence="9">
    <location>
        <begin position="34"/>
        <end position="53"/>
    </location>
</feature>
<keyword evidence="5" id="KW-0547">Nucleotide-binding</keyword>
<dbReference type="Gene3D" id="1.20.5.1930">
    <property type="match status" value="1"/>
</dbReference>
<sequence length="460" mass="48816">MYESALMCGRPRLPTMGGMALIAEWRRLLGARRVLLLDVAVAVVLTLLSSPSTRVHADATAWWAFSAVMVAGLLIRHRRPLPAFLLALAGGAAHQLDLYVPLQPIDLIVPITLYAVAAHSSTRRISYVVLGLAITTAYVIGIVNLLRPGVAGGRFALPGTVSSKAELSMEALAGRPAPDSVAALAALLGEAVTSAMSVMFVLVLAFAWGTGVRSRTERLLLARRRAEDLEREQHQRTALATAAERARLAREMHDVVAHGLSVMVAQAQAAVAAQRRNPELSAQAMREVVTVGRSSLAEMRQLLGVLRGCSEGADRLPLPDTGDLPALIDRVRAAATPVAFRVEGEPVNLPTSVDLSVYRIIQEALTNTMKHAGPGASADVRLTFGRSQVEIEVSDDGVGFSGAEEGNGLRGIAERVKLLDGELELGRSAAGGVRVHARLPTSAGARFDRVVFHAPEVAPA</sequence>
<evidence type="ECO:0000256" key="8">
    <source>
        <dbReference type="ARBA" id="ARBA00023012"/>
    </source>
</evidence>
<evidence type="ECO:0000259" key="10">
    <source>
        <dbReference type="SMART" id="SM00387"/>
    </source>
</evidence>
<dbReference type="EC" id="2.7.13.3" evidence="2"/>
<evidence type="ECO:0000256" key="3">
    <source>
        <dbReference type="ARBA" id="ARBA00022553"/>
    </source>
</evidence>
<feature type="transmembrane region" description="Helical" evidence="9">
    <location>
        <begin position="59"/>
        <end position="75"/>
    </location>
</feature>
<proteinExistence type="predicted"/>
<dbReference type="AlphaFoldDB" id="A0A1G9I731"/>
<dbReference type="EMBL" id="FNDJ01000023">
    <property type="protein sequence ID" value="SDL20855.1"/>
    <property type="molecule type" value="Genomic_DNA"/>
</dbReference>
<accession>A0A1G9I731</accession>
<dbReference type="InterPro" id="IPR050482">
    <property type="entry name" value="Sensor_HK_TwoCompSys"/>
</dbReference>
<keyword evidence="12" id="KW-1185">Reference proteome</keyword>
<dbReference type="InterPro" id="IPR055558">
    <property type="entry name" value="DUF7134"/>
</dbReference>
<keyword evidence="6 11" id="KW-0418">Kinase</keyword>
<dbReference type="CDD" id="cd16917">
    <property type="entry name" value="HATPase_UhpB-NarQ-NarX-like"/>
    <property type="match status" value="1"/>
</dbReference>
<keyword evidence="9" id="KW-1133">Transmembrane helix</keyword>
<dbReference type="SUPFAM" id="SSF55874">
    <property type="entry name" value="ATPase domain of HSP90 chaperone/DNA topoisomerase II/histidine kinase"/>
    <property type="match status" value="1"/>
</dbReference>
<feature type="transmembrane region" description="Helical" evidence="9">
    <location>
        <begin position="181"/>
        <end position="208"/>
    </location>
</feature>
<keyword evidence="4" id="KW-0808">Transferase</keyword>
<evidence type="ECO:0000256" key="2">
    <source>
        <dbReference type="ARBA" id="ARBA00012438"/>
    </source>
</evidence>
<evidence type="ECO:0000313" key="12">
    <source>
        <dbReference type="Proteomes" id="UP000199202"/>
    </source>
</evidence>
<evidence type="ECO:0000256" key="5">
    <source>
        <dbReference type="ARBA" id="ARBA00022741"/>
    </source>
</evidence>
<dbReference type="GO" id="GO:0000155">
    <property type="term" value="F:phosphorelay sensor kinase activity"/>
    <property type="evidence" value="ECO:0007669"/>
    <property type="project" value="InterPro"/>
</dbReference>
<name>A0A1G9I731_9ACTN</name>
<keyword evidence="9" id="KW-0812">Transmembrane</keyword>
<evidence type="ECO:0000256" key="4">
    <source>
        <dbReference type="ARBA" id="ARBA00022679"/>
    </source>
</evidence>
<evidence type="ECO:0000313" key="11">
    <source>
        <dbReference type="EMBL" id="SDL20855.1"/>
    </source>
</evidence>
<dbReference type="PANTHER" id="PTHR24421:SF10">
    <property type="entry name" value="NITRATE_NITRITE SENSOR PROTEIN NARQ"/>
    <property type="match status" value="1"/>
</dbReference>
<dbReference type="PANTHER" id="PTHR24421">
    <property type="entry name" value="NITRATE/NITRITE SENSOR PROTEIN NARX-RELATED"/>
    <property type="match status" value="1"/>
</dbReference>
<dbReference type="InterPro" id="IPR003594">
    <property type="entry name" value="HATPase_dom"/>
</dbReference>
<evidence type="ECO:0000256" key="1">
    <source>
        <dbReference type="ARBA" id="ARBA00000085"/>
    </source>
</evidence>
<gene>
    <name evidence="11" type="ORF">SAMN05421869_12397</name>
</gene>
<keyword evidence="3" id="KW-0597">Phosphoprotein</keyword>
<keyword evidence="8" id="KW-0902">Two-component regulatory system</keyword>
<keyword evidence="9" id="KW-0472">Membrane</keyword>
<reference evidence="11 12" key="1">
    <citation type="submission" date="2016-10" db="EMBL/GenBank/DDBJ databases">
        <authorList>
            <person name="de Groot N.N."/>
        </authorList>
    </citation>
    <scope>NUCLEOTIDE SEQUENCE [LARGE SCALE GENOMIC DNA]</scope>
    <source>
        <strain evidence="11 12">CGMCC 4.6533</strain>
    </source>
</reference>
<organism evidence="11 12">
    <name type="scientific">Nonomuraea jiangxiensis</name>
    <dbReference type="NCBI Taxonomy" id="633440"/>
    <lineage>
        <taxon>Bacteria</taxon>
        <taxon>Bacillati</taxon>
        <taxon>Actinomycetota</taxon>
        <taxon>Actinomycetes</taxon>
        <taxon>Streptosporangiales</taxon>
        <taxon>Streptosporangiaceae</taxon>
        <taxon>Nonomuraea</taxon>
    </lineage>
</organism>
<dbReference type="InterPro" id="IPR036890">
    <property type="entry name" value="HATPase_C_sf"/>
</dbReference>
<evidence type="ECO:0000256" key="7">
    <source>
        <dbReference type="ARBA" id="ARBA00022840"/>
    </source>
</evidence>
<feature type="transmembrane region" description="Helical" evidence="9">
    <location>
        <begin position="127"/>
        <end position="146"/>
    </location>
</feature>
<dbReference type="GO" id="GO:0016020">
    <property type="term" value="C:membrane"/>
    <property type="evidence" value="ECO:0007669"/>
    <property type="project" value="InterPro"/>
</dbReference>
<dbReference type="Pfam" id="PF02518">
    <property type="entry name" value="HATPase_c"/>
    <property type="match status" value="1"/>
</dbReference>
<comment type="catalytic activity">
    <reaction evidence="1">
        <text>ATP + protein L-histidine = ADP + protein N-phospho-L-histidine.</text>
        <dbReference type="EC" id="2.7.13.3"/>
    </reaction>
</comment>
<dbReference type="GO" id="GO:0046983">
    <property type="term" value="F:protein dimerization activity"/>
    <property type="evidence" value="ECO:0007669"/>
    <property type="project" value="InterPro"/>
</dbReference>
<dbReference type="SMART" id="SM00387">
    <property type="entry name" value="HATPase_c"/>
    <property type="match status" value="1"/>
</dbReference>
<dbReference type="Proteomes" id="UP000199202">
    <property type="component" value="Unassembled WGS sequence"/>
</dbReference>
<feature type="domain" description="Histidine kinase/HSP90-like ATPase" evidence="10">
    <location>
        <begin position="352"/>
        <end position="443"/>
    </location>
</feature>
<protein>
    <recommendedName>
        <fullName evidence="2">histidine kinase</fullName>
        <ecNumber evidence="2">2.7.13.3</ecNumber>
    </recommendedName>
</protein>
<dbReference type="GO" id="GO:0005524">
    <property type="term" value="F:ATP binding"/>
    <property type="evidence" value="ECO:0007669"/>
    <property type="project" value="UniProtKB-KW"/>
</dbReference>
<dbReference type="InterPro" id="IPR011712">
    <property type="entry name" value="Sig_transdc_His_kin_sub3_dim/P"/>
</dbReference>
<dbReference type="STRING" id="633440.SAMN05421869_12397"/>
<evidence type="ECO:0000256" key="6">
    <source>
        <dbReference type="ARBA" id="ARBA00022777"/>
    </source>
</evidence>
<evidence type="ECO:0000256" key="9">
    <source>
        <dbReference type="SAM" id="Phobius"/>
    </source>
</evidence>